<protein>
    <submittedName>
        <fullName evidence="1">Uncharacterized protein</fullName>
    </submittedName>
</protein>
<reference evidence="1 2" key="1">
    <citation type="submission" date="2021-10" db="EMBL/GenBank/DDBJ databases">
        <authorList>
            <person name="Criscuolo A."/>
        </authorList>
    </citation>
    <scope>NUCLEOTIDE SEQUENCE [LARGE SCALE GENOMIC DNA]</scope>
    <source>
        <strain evidence="2">CIP 111899</strain>
    </source>
</reference>
<keyword evidence="2" id="KW-1185">Reference proteome</keyword>
<comment type="caution">
    <text evidence="1">The sequence shown here is derived from an EMBL/GenBank/DDBJ whole genome shotgun (WGS) entry which is preliminary data.</text>
</comment>
<sequence>MSVYNKLVCSRILEMIEDIRISMKKLLPLKKELLYIKPTVS</sequence>
<organism evidence="1 2">
    <name type="scientific">Bacillus rhizoplanae</name>
    <dbReference type="NCBI Taxonomy" id="2880966"/>
    <lineage>
        <taxon>Bacteria</taxon>
        <taxon>Bacillati</taxon>
        <taxon>Bacillota</taxon>
        <taxon>Bacilli</taxon>
        <taxon>Bacillales</taxon>
        <taxon>Bacillaceae</taxon>
        <taxon>Bacillus</taxon>
    </lineage>
</organism>
<proteinExistence type="predicted"/>
<dbReference type="Proteomes" id="UP000789423">
    <property type="component" value="Unassembled WGS sequence"/>
</dbReference>
<accession>A0ABM8Y8I4</accession>
<evidence type="ECO:0000313" key="1">
    <source>
        <dbReference type="EMBL" id="CAG9611958.1"/>
    </source>
</evidence>
<gene>
    <name evidence="1" type="ORF">BACCIP111899_01130</name>
</gene>
<evidence type="ECO:0000313" key="2">
    <source>
        <dbReference type="Proteomes" id="UP000789423"/>
    </source>
</evidence>
<name>A0ABM8Y8I4_9BACI</name>
<dbReference type="EMBL" id="CAKJTI010000004">
    <property type="protein sequence ID" value="CAG9611958.1"/>
    <property type="molecule type" value="Genomic_DNA"/>
</dbReference>